<dbReference type="Proteomes" id="UP001597182">
    <property type="component" value="Unassembled WGS sequence"/>
</dbReference>
<comment type="caution">
    <text evidence="1">The sequence shown here is derived from an EMBL/GenBank/DDBJ whole genome shotgun (WGS) entry which is preliminary data.</text>
</comment>
<evidence type="ECO:0000313" key="1">
    <source>
        <dbReference type="EMBL" id="MFD1234390.1"/>
    </source>
</evidence>
<gene>
    <name evidence="1" type="ORF">ACFQ34_13960</name>
</gene>
<accession>A0ABW3VI60</accession>
<keyword evidence="2" id="KW-1185">Reference proteome</keyword>
<protein>
    <submittedName>
        <fullName evidence="1">Uncharacterized protein</fullName>
    </submittedName>
</protein>
<reference evidence="2" key="1">
    <citation type="journal article" date="2019" name="Int. J. Syst. Evol. Microbiol.">
        <title>The Global Catalogue of Microorganisms (GCM) 10K type strain sequencing project: providing services to taxonomists for standard genome sequencing and annotation.</title>
        <authorList>
            <consortium name="The Broad Institute Genomics Platform"/>
            <consortium name="The Broad Institute Genome Sequencing Center for Infectious Disease"/>
            <person name="Wu L."/>
            <person name="Ma J."/>
        </authorList>
    </citation>
    <scope>NUCLEOTIDE SEQUENCE [LARGE SCALE GENOMIC DNA]</scope>
    <source>
        <strain evidence="2">CCUG 49018</strain>
    </source>
</reference>
<dbReference type="RefSeq" id="WP_346092071.1">
    <property type="nucleotide sequence ID" value="NZ_BAABKS010000051.1"/>
</dbReference>
<proteinExistence type="predicted"/>
<dbReference type="EMBL" id="JBHTMB010000127">
    <property type="protein sequence ID" value="MFD1234390.1"/>
    <property type="molecule type" value="Genomic_DNA"/>
</dbReference>
<evidence type="ECO:0000313" key="2">
    <source>
        <dbReference type="Proteomes" id="UP001597182"/>
    </source>
</evidence>
<sequence length="174" mass="18668">MGLVSRITQIVTGRGELPAGFDATLEPEERVLAVAPIVGGSHVVVTSWGIWLPGDAPRRIGWHLVSKAVWGGGALVVTEATETVEDGVVLLTDLPPRRLRLEDPGKVPQLVHERVTGSITSRHHRDLPGGGAWFLQRKVPGADGTVLQVRADPGTDPDLVRRLALEVARKARQG</sequence>
<organism evidence="1 2">
    <name type="scientific">Pseudonocardia benzenivorans</name>
    <dbReference type="NCBI Taxonomy" id="228005"/>
    <lineage>
        <taxon>Bacteria</taxon>
        <taxon>Bacillati</taxon>
        <taxon>Actinomycetota</taxon>
        <taxon>Actinomycetes</taxon>
        <taxon>Pseudonocardiales</taxon>
        <taxon>Pseudonocardiaceae</taxon>
        <taxon>Pseudonocardia</taxon>
    </lineage>
</organism>
<name>A0ABW3VI60_9PSEU</name>